<evidence type="ECO:0000313" key="2">
    <source>
        <dbReference type="Proteomes" id="UP000076715"/>
    </source>
</evidence>
<name>A0A162Z4Z0_9FLAO</name>
<sequence length="589" mass="68090">MNILKLLFCLLFLCFIQNELYSQEAIRTFEENKEIKLKGNETHTYELQLKKGDFFQLHLQQKNVNLQVLLLSSQKDTLQGFLNNFRKDGLEIVEFPVKKSDTYIFQISPYISRWLKGTDRDNFIKNINGSYAIEKFKILSQKQYETLLEFRQKQKDSVVSWIQKKSITINSVIAETGFEDLNHLKPILKDIQVVGMGETSHGTKEIFQMKHRMLEFLVKEMGFTLFGIEASHVGCRPINDYVLHGKGNSRDALSAQGFWIWNTEEVIEMIEWMHDYNKTIPDAKKVKFVGIDTQLVGLDLAYTRVRNFLKRTANHPMLEVNIDSIFKATKTLKSDKISVSDTRQKLYTLLSYIIMNKAHLVQKTSNKEYFNVIADLKKIIQGVEVKDSKLQKRAGFNIRDEYMAQTVLEALQKEGSNAKMMLWAHNGHINKDPESYFNGAQKPLGSVLKKYLGDKKYYAIGFATYQGTFQARSYTKNKNTNVYGKAGSFKIYPGEEGHFDWYFAQSKKDRLYIHLKQLTNPNAVQSFLKKNLKMHSAGATWTFDRSYSPIFNIIPGKQFDGIIFIKETSATTLTPAGKREIEKRIKNGE</sequence>
<dbReference type="PANTHER" id="PTHR31299:SF0">
    <property type="entry name" value="ESTERASE, PUTATIVE (AFU_ORTHOLOGUE AFUA_1G05850)-RELATED"/>
    <property type="match status" value="1"/>
</dbReference>
<dbReference type="CDD" id="cd14728">
    <property type="entry name" value="Ere-like"/>
    <property type="match status" value="1"/>
</dbReference>
<dbReference type="GO" id="GO:0046677">
    <property type="term" value="P:response to antibiotic"/>
    <property type="evidence" value="ECO:0007669"/>
    <property type="project" value="InterPro"/>
</dbReference>
<keyword evidence="2" id="KW-1185">Reference proteome</keyword>
<dbReference type="STRING" id="1642818.AWE51_07890"/>
<dbReference type="Gene3D" id="1.20.1440.30">
    <property type="entry name" value="Biosynthetic Protein domain"/>
    <property type="match status" value="1"/>
</dbReference>
<dbReference type="Gene3D" id="3.40.1660.10">
    <property type="entry name" value="EreA-like (biosynthetic domain)"/>
    <property type="match status" value="1"/>
</dbReference>
<dbReference type="OrthoDB" id="9810066at2"/>
<dbReference type="AlphaFoldDB" id="A0A162Z4Z0"/>
<comment type="caution">
    <text evidence="1">The sequence shown here is derived from an EMBL/GenBank/DDBJ whole genome shotgun (WGS) entry which is preliminary data.</text>
</comment>
<dbReference type="EMBL" id="LQRT01000024">
    <property type="protein sequence ID" value="KZS39566.1"/>
    <property type="molecule type" value="Genomic_DNA"/>
</dbReference>
<dbReference type="Gene3D" id="3.30.1870.10">
    <property type="entry name" value="EreA-like, domain 2"/>
    <property type="match status" value="1"/>
</dbReference>
<dbReference type="PANTHER" id="PTHR31299">
    <property type="entry name" value="ESTERASE, PUTATIVE (AFU_ORTHOLOGUE AFUA_1G05850)-RELATED"/>
    <property type="match status" value="1"/>
</dbReference>
<evidence type="ECO:0008006" key="3">
    <source>
        <dbReference type="Google" id="ProtNLM"/>
    </source>
</evidence>
<accession>A0A162Z4Z0</accession>
<dbReference type="Proteomes" id="UP000076715">
    <property type="component" value="Unassembled WGS sequence"/>
</dbReference>
<dbReference type="Pfam" id="PF05139">
    <property type="entry name" value="Erythro_esteras"/>
    <property type="match status" value="1"/>
</dbReference>
<dbReference type="InterPro" id="IPR007815">
    <property type="entry name" value="Emycin_Estase"/>
</dbReference>
<organism evidence="1 2">
    <name type="scientific">Aquimarina aggregata</name>
    <dbReference type="NCBI Taxonomy" id="1642818"/>
    <lineage>
        <taxon>Bacteria</taxon>
        <taxon>Pseudomonadati</taxon>
        <taxon>Bacteroidota</taxon>
        <taxon>Flavobacteriia</taxon>
        <taxon>Flavobacteriales</taxon>
        <taxon>Flavobacteriaceae</taxon>
        <taxon>Aquimarina</taxon>
    </lineage>
</organism>
<dbReference type="RefSeq" id="WP_066315137.1">
    <property type="nucleotide sequence ID" value="NZ_LQRT01000024.1"/>
</dbReference>
<gene>
    <name evidence="1" type="ORF">AWE51_07890</name>
</gene>
<proteinExistence type="predicted"/>
<evidence type="ECO:0000313" key="1">
    <source>
        <dbReference type="EMBL" id="KZS39566.1"/>
    </source>
</evidence>
<dbReference type="SUPFAM" id="SSF159501">
    <property type="entry name" value="EreA/ChaN-like"/>
    <property type="match status" value="1"/>
</dbReference>
<reference evidence="1 2" key="1">
    <citation type="submission" date="2016-01" db="EMBL/GenBank/DDBJ databases">
        <title>The draft genome sequence of Aquimarina sp. RZW4-3-2.</title>
        <authorList>
            <person name="Wang Y."/>
        </authorList>
    </citation>
    <scope>NUCLEOTIDE SEQUENCE [LARGE SCALE GENOMIC DNA]</scope>
    <source>
        <strain evidence="1 2">RZW4-3-2</strain>
    </source>
</reference>
<protein>
    <recommendedName>
        <fullName evidence="3">Erythromycin esterase</fullName>
    </recommendedName>
</protein>
<dbReference type="InterPro" id="IPR052036">
    <property type="entry name" value="Hydrolase/PRTase-associated"/>
</dbReference>